<dbReference type="RefSeq" id="WP_058309419.1">
    <property type="nucleotide sequence ID" value="NZ_CYTW01000001.1"/>
</dbReference>
<sequence length="178" mass="19672">MIFATVGTQLPFDRLFNSLDTWAETRSAQEIVAQTGTSEFQSSRMDVRRMIDAPSFRSLVKKADVLVAHAGMGSILTAIEYAKPVIIMPRRAEFGEHRNDHQMATAENLAHLSNLRVVYSAAMLEDALDEALNTRPVDIQHDQISQTHQSLLSGIQDFIFAEAQTPARAHHATLAGSV</sequence>
<dbReference type="SUPFAM" id="SSF53756">
    <property type="entry name" value="UDP-Glycosyltransferase/glycogen phosphorylase"/>
    <property type="match status" value="1"/>
</dbReference>
<dbReference type="Pfam" id="PF04101">
    <property type="entry name" value="Glyco_tran_28_C"/>
    <property type="match status" value="1"/>
</dbReference>
<protein>
    <recommendedName>
        <fullName evidence="1">Glycosyl transferase family 28 C-terminal domain-containing protein</fullName>
    </recommendedName>
</protein>
<proteinExistence type="predicted"/>
<dbReference type="Gene3D" id="3.40.50.2000">
    <property type="entry name" value="Glycogen Phosphorylase B"/>
    <property type="match status" value="1"/>
</dbReference>
<gene>
    <name evidence="2" type="ORF">PH7735_00135</name>
</gene>
<feature type="domain" description="Glycosyl transferase family 28 C-terminal" evidence="1">
    <location>
        <begin position="1"/>
        <end position="143"/>
    </location>
</feature>
<dbReference type="GeneID" id="83879236"/>
<name>A0A0P1HZZ2_9RHOB</name>
<evidence type="ECO:0000259" key="1">
    <source>
        <dbReference type="Pfam" id="PF04101"/>
    </source>
</evidence>
<reference evidence="3" key="1">
    <citation type="submission" date="2015-09" db="EMBL/GenBank/DDBJ databases">
        <authorList>
            <person name="Rodrigo-Torres Lidia"/>
            <person name="Arahal R.David."/>
        </authorList>
    </citation>
    <scope>NUCLEOTIDE SEQUENCE [LARGE SCALE GENOMIC DNA]</scope>
    <source>
        <strain evidence="3">CECT 7735</strain>
    </source>
</reference>
<dbReference type="Proteomes" id="UP000051870">
    <property type="component" value="Unassembled WGS sequence"/>
</dbReference>
<dbReference type="STRING" id="1715693.PH7735_00135"/>
<dbReference type="GO" id="GO:0016758">
    <property type="term" value="F:hexosyltransferase activity"/>
    <property type="evidence" value="ECO:0007669"/>
    <property type="project" value="InterPro"/>
</dbReference>
<organism evidence="2 3">
    <name type="scientific">Shimia thalassica</name>
    <dbReference type="NCBI Taxonomy" id="1715693"/>
    <lineage>
        <taxon>Bacteria</taxon>
        <taxon>Pseudomonadati</taxon>
        <taxon>Pseudomonadota</taxon>
        <taxon>Alphaproteobacteria</taxon>
        <taxon>Rhodobacterales</taxon>
        <taxon>Roseobacteraceae</taxon>
    </lineage>
</organism>
<dbReference type="EMBL" id="CYTW01000001">
    <property type="protein sequence ID" value="CUJ82321.1"/>
    <property type="molecule type" value="Genomic_DNA"/>
</dbReference>
<evidence type="ECO:0000313" key="3">
    <source>
        <dbReference type="Proteomes" id="UP000051870"/>
    </source>
</evidence>
<keyword evidence="3" id="KW-1185">Reference proteome</keyword>
<accession>A0A0P1HZZ2</accession>
<dbReference type="AlphaFoldDB" id="A0A0P1HZZ2"/>
<evidence type="ECO:0000313" key="2">
    <source>
        <dbReference type="EMBL" id="CUJ82321.1"/>
    </source>
</evidence>
<dbReference type="InterPro" id="IPR007235">
    <property type="entry name" value="Glyco_trans_28_C"/>
</dbReference>